<comment type="caution">
    <text evidence="2">The sequence shown here is derived from an EMBL/GenBank/DDBJ whole genome shotgun (WGS) entry which is preliminary data.</text>
</comment>
<dbReference type="Proteomes" id="UP001271789">
    <property type="component" value="Unassembled WGS sequence"/>
</dbReference>
<accession>A0AAE4MKB1</accession>
<sequence length="282" mass="33235">MEKWIPLHYEDYAFYNRQIDILDLIRKKVVEGNESWDFKIRSKRGKGKSTIALALGLRLDHNFAVSRNVAFTTDDWFRMSESLGRGAVILGDEMGTRMFGSSHEWNTTDNKSMSDEVQINRTDGIIFIGTSLDDMRITNRVREVFSVDVYPERKITVPRYELNQETGETKIIRWDLAIVCILRIAQEDIFGQNGGKDFWTYPRYAPRGIIKRVILYHPPTEMFEEYSRKRNELRRMIREDRKRREADRLYKEGRISRQSATTTKDGEKEPAINKVLRRKLGR</sequence>
<name>A0AAE4MKB1_9EURY</name>
<feature type="region of interest" description="Disordered" evidence="1">
    <location>
        <begin position="248"/>
        <end position="273"/>
    </location>
</feature>
<proteinExistence type="predicted"/>
<dbReference type="AlphaFoldDB" id="A0AAE4MKB1"/>
<evidence type="ECO:0008006" key="4">
    <source>
        <dbReference type="Google" id="ProtNLM"/>
    </source>
</evidence>
<dbReference type="EMBL" id="JAWDKD010000019">
    <property type="protein sequence ID" value="MDV0447426.1"/>
    <property type="molecule type" value="Genomic_DNA"/>
</dbReference>
<organism evidence="2 3">
    <name type="scientific">Methanolapillus africanus</name>
    <dbReference type="NCBI Taxonomy" id="3028297"/>
    <lineage>
        <taxon>Archaea</taxon>
        <taxon>Methanobacteriati</taxon>
        <taxon>Methanobacteriota</taxon>
        <taxon>Stenosarchaea group</taxon>
        <taxon>Methanomicrobia</taxon>
        <taxon>Methanosarcinales</taxon>
        <taxon>Methanosarcinaceae</taxon>
        <taxon>Methanolapillus</taxon>
    </lineage>
</organism>
<evidence type="ECO:0000256" key="1">
    <source>
        <dbReference type="SAM" id="MobiDB-lite"/>
    </source>
</evidence>
<gene>
    <name evidence="2" type="ORF">MsAg5_13160</name>
</gene>
<dbReference type="RefSeq" id="WP_338099864.1">
    <property type="nucleotide sequence ID" value="NZ_JAWDKD010000019.1"/>
</dbReference>
<protein>
    <recommendedName>
        <fullName evidence="4">Zona occludens toxin N-terminal domain-containing protein</fullName>
    </recommendedName>
</protein>
<keyword evidence="3" id="KW-1185">Reference proteome</keyword>
<evidence type="ECO:0000313" key="3">
    <source>
        <dbReference type="Proteomes" id="UP001271789"/>
    </source>
</evidence>
<reference evidence="2" key="1">
    <citation type="submission" date="2023-06" db="EMBL/GenBank/DDBJ databases">
        <title>Genome sequence of Methanosarcinaceae archaeon Ag5.</title>
        <authorList>
            <person name="Protasov E."/>
            <person name="Platt K."/>
            <person name="Poehlein A."/>
            <person name="Daniel R."/>
            <person name="Brune A."/>
        </authorList>
    </citation>
    <scope>NUCLEOTIDE SEQUENCE</scope>
    <source>
        <strain evidence="2">Ag5</strain>
    </source>
</reference>
<evidence type="ECO:0000313" key="2">
    <source>
        <dbReference type="EMBL" id="MDV0447426.1"/>
    </source>
</evidence>